<evidence type="ECO:0000259" key="8">
    <source>
        <dbReference type="Pfam" id="PF00534"/>
    </source>
</evidence>
<dbReference type="Gene3D" id="3.40.50.12580">
    <property type="match status" value="1"/>
</dbReference>
<feature type="repeat" description="TPR" evidence="7">
    <location>
        <begin position="426"/>
        <end position="459"/>
    </location>
</feature>
<sequence length="1287" mass="150064">MKKAFYKATRLLNTPVIYWKGLHFYQKKDWEKAKYYFELAVQKKPEHAYSNFKLGMCFFKQGVWDKAYHYISIATNLAPEILQWQVQLRQSEVRIRLKKHKKKSVIGKTSVHKIVEEQQKINIDEIKRITSSSANDIAEQIIIDALEKEPENASLYAELASFQNKQNKLWQSVDSWGEAISRDSVHAEWFYQYGIVLEKLGHFLQASKAYEQAKSLSMKENLSDLYFRLGFVNENQGHDNEIDLEVAKQAYGLAIQADRKLRAKDFGIGVFHEHRRDWGRAIIAYKAQLEITPNNPELLYRLGFAYDRNYQFGQAENIYKEALSLKQKPEWRFRLGFVQERQNKFDQATINYEQAATERKQYTPYWFYRSAYTLEKQGLYEKASKMYLKLRKNTELALKNKIHNKEAVEKLIFILNKKHQYDASSAESWFDLGTYYEFLNDWEQAELAYYQAVSRSEILNSLGYYRLAFVQLKQNKYEEACENFRNYRVMQRPHGVNEDYLSKDIGFAEAASYSEYYNVLKIKDKTILYESFSGQGMSCNPYALFLYLLNHQEYKSWTHIWVVNNIDNISSEYKKQHNIIFVSRGSDSYLRYLATAKVLINNSNFPPYFIRKPEQKFLSTWHGTPFKTLGRDMEGRFFEHKNLTRNIFQSTQLLSPNAHTSKILYDRHEIKEIYTGKLIESGYPRIDMTLSLTEEEKLELREKLGVLNNEKLVFYAPTWRGTHGDIEFDYDKLKSDLNKLSKLKGAKVIFRGHSLLQEALSKINLDITVAPDELDTNKILGVTDILITDYSSVLFDYLPTLKPLVLYMYDIKEYTEERGLYFSENELPGEKCYNIDELVKTLTYLLENNITSVSVEDNKVAEFAPHDDGNVSEKVINALFSDDYTDLKIINDIPENKRSLLIYGGPFMGNGITTSVINLIANIDRSKYTITLVIDPGSIEKEVGRLIQFEKLPQDINVVARVGRMDMDLEERYIHGLNNQHYELQSSVAQDILWNSWEKEYQRIFGNAKFDSLVQFEGYNRFWSGVFTSIKNKKSSIYMHNSMEEEYRLKYPYLKSIFYYCSLADKVISVSELTMKLNQDKLSDRFNIPLSKFDYSDNLQQPEKIKVLARDELLEQDKAYFNTEDKVFLTIGRLSIEKDHAKLINSFANVVKKYPKTQLLIIGDGSLRYPLVQQIKQLGLEKNVHLLGLRANPFPLLKKADCFILPSNHEGQPMTLFEAMILEKMIIATDIVGSRSALEGRSGYLVENSVSGLEKGMLDYISGSLPLVTYDINEYQKQAINKFYSIV</sequence>
<dbReference type="PANTHER" id="PTHR37316">
    <property type="entry name" value="TEICHOIC ACID GLYCEROL-PHOSPHATE PRIMASE"/>
    <property type="match status" value="1"/>
</dbReference>
<dbReference type="InterPro" id="IPR043148">
    <property type="entry name" value="TagF_C"/>
</dbReference>
<evidence type="ECO:0000256" key="6">
    <source>
        <dbReference type="ARBA" id="ARBA00023136"/>
    </source>
</evidence>
<dbReference type="Pfam" id="PF04464">
    <property type="entry name" value="Glyphos_transf"/>
    <property type="match status" value="1"/>
</dbReference>
<dbReference type="InterPro" id="IPR007554">
    <property type="entry name" value="Glycerophosphate_synth"/>
</dbReference>
<dbReference type="InterPro" id="IPR011990">
    <property type="entry name" value="TPR-like_helical_dom_sf"/>
</dbReference>
<protein>
    <submittedName>
        <fullName evidence="9">Putative glycosyltransferase</fullName>
    </submittedName>
</protein>
<dbReference type="GO" id="GO:0019350">
    <property type="term" value="P:teichoic acid biosynthetic process"/>
    <property type="evidence" value="ECO:0007669"/>
    <property type="project" value="UniProtKB-KW"/>
</dbReference>
<dbReference type="GO" id="GO:0047355">
    <property type="term" value="F:CDP-glycerol glycerophosphotransferase activity"/>
    <property type="evidence" value="ECO:0007669"/>
    <property type="project" value="InterPro"/>
</dbReference>
<dbReference type="CDD" id="cd03811">
    <property type="entry name" value="GT4_GT28_WabH-like"/>
    <property type="match status" value="1"/>
</dbReference>
<gene>
    <name evidence="9" type="primary">cps2D</name>
</gene>
<keyword evidence="4 9" id="KW-0808">Transferase</keyword>
<dbReference type="SUPFAM" id="SSF53756">
    <property type="entry name" value="UDP-Glycosyltransferase/glycogen phosphorylase"/>
    <property type="match status" value="2"/>
</dbReference>
<dbReference type="SUPFAM" id="SSF48452">
    <property type="entry name" value="TPR-like"/>
    <property type="match status" value="2"/>
</dbReference>
<dbReference type="Pfam" id="PF13181">
    <property type="entry name" value="TPR_8"/>
    <property type="match status" value="1"/>
</dbReference>
<dbReference type="GO" id="GO:0016757">
    <property type="term" value="F:glycosyltransferase activity"/>
    <property type="evidence" value="ECO:0007669"/>
    <property type="project" value="InterPro"/>
</dbReference>
<keyword evidence="7" id="KW-0802">TPR repeat</keyword>
<evidence type="ECO:0000256" key="1">
    <source>
        <dbReference type="ARBA" id="ARBA00004202"/>
    </source>
</evidence>
<keyword evidence="3" id="KW-1003">Cell membrane</keyword>
<dbReference type="InterPro" id="IPR019734">
    <property type="entry name" value="TPR_rpt"/>
</dbReference>
<keyword evidence="6" id="KW-0472">Membrane</keyword>
<dbReference type="Pfam" id="PF00534">
    <property type="entry name" value="Glycos_transf_1"/>
    <property type="match status" value="1"/>
</dbReference>
<evidence type="ECO:0000256" key="2">
    <source>
        <dbReference type="ARBA" id="ARBA00010488"/>
    </source>
</evidence>
<comment type="subcellular location">
    <subcellularLocation>
        <location evidence="1">Cell membrane</location>
        <topology evidence="1">Peripheral membrane protein</topology>
    </subcellularLocation>
</comment>
<feature type="repeat" description="TPR" evidence="7">
    <location>
        <begin position="296"/>
        <end position="329"/>
    </location>
</feature>
<feature type="domain" description="Glycosyl transferase family 1" evidence="8">
    <location>
        <begin position="1118"/>
        <end position="1261"/>
    </location>
</feature>
<dbReference type="Gene3D" id="3.40.50.11820">
    <property type="match status" value="1"/>
</dbReference>
<dbReference type="Gene3D" id="3.40.50.2000">
    <property type="entry name" value="Glycogen Phosphorylase B"/>
    <property type="match status" value="2"/>
</dbReference>
<proteinExistence type="inferred from homology"/>
<keyword evidence="5" id="KW-0777">Teichoic acid biosynthesis</keyword>
<dbReference type="InterPro" id="IPR043149">
    <property type="entry name" value="TagF_N"/>
</dbReference>
<dbReference type="InterPro" id="IPR051612">
    <property type="entry name" value="Teichoic_Acid_Biosynth"/>
</dbReference>
<dbReference type="PROSITE" id="PS50005">
    <property type="entry name" value="TPR"/>
    <property type="match status" value="2"/>
</dbReference>
<evidence type="ECO:0000313" key="9">
    <source>
        <dbReference type="EMBL" id="AVY03776.1"/>
    </source>
</evidence>
<comment type="similarity">
    <text evidence="2">Belongs to the CDP-glycerol glycerophosphotransferase family.</text>
</comment>
<dbReference type="Gene3D" id="1.25.40.10">
    <property type="entry name" value="Tetratricopeptide repeat domain"/>
    <property type="match status" value="4"/>
</dbReference>
<dbReference type="EMBL" id="MG868952">
    <property type="protein sequence ID" value="AVY03776.1"/>
    <property type="molecule type" value="Genomic_DNA"/>
</dbReference>
<evidence type="ECO:0000256" key="3">
    <source>
        <dbReference type="ARBA" id="ARBA00022475"/>
    </source>
</evidence>
<dbReference type="InterPro" id="IPR001296">
    <property type="entry name" value="Glyco_trans_1"/>
</dbReference>
<evidence type="ECO:0000256" key="5">
    <source>
        <dbReference type="ARBA" id="ARBA00022944"/>
    </source>
</evidence>
<evidence type="ECO:0000256" key="4">
    <source>
        <dbReference type="ARBA" id="ARBA00022679"/>
    </source>
</evidence>
<dbReference type="GO" id="GO:0005886">
    <property type="term" value="C:plasma membrane"/>
    <property type="evidence" value="ECO:0007669"/>
    <property type="project" value="UniProtKB-SubCell"/>
</dbReference>
<name>A0A2Z3DGH7_ACTPL</name>
<dbReference type="SMART" id="SM00028">
    <property type="entry name" value="TPR"/>
    <property type="match status" value="9"/>
</dbReference>
<dbReference type="PANTHER" id="PTHR37316:SF3">
    <property type="entry name" value="TEICHOIC ACID GLYCEROL-PHOSPHATE TRANSFERASE"/>
    <property type="match status" value="1"/>
</dbReference>
<evidence type="ECO:0000256" key="7">
    <source>
        <dbReference type="PROSITE-ProRule" id="PRU00339"/>
    </source>
</evidence>
<organism evidence="9">
    <name type="scientific">Actinobacillus pleuropneumoniae</name>
    <name type="common">Haemophilus pleuropneumoniae</name>
    <dbReference type="NCBI Taxonomy" id="715"/>
    <lineage>
        <taxon>Bacteria</taxon>
        <taxon>Pseudomonadati</taxon>
        <taxon>Pseudomonadota</taxon>
        <taxon>Gammaproteobacteria</taxon>
        <taxon>Pasteurellales</taxon>
        <taxon>Pasteurellaceae</taxon>
        <taxon>Actinobacillus</taxon>
    </lineage>
</organism>
<accession>A0A2Z3DGH7</accession>
<reference evidence="9" key="1">
    <citation type="journal article" date="2018" name="Vet. Microbiol.">
        <title>Comparative sequence analysis of the capsular polysaccharide loci of Actinobacillus pleuropneumoniae serovars 1-18, and development of two multiplex PCRs for comprehensive capsule typing.</title>
        <authorList>
            <consortium name="BRaDP1T consortium"/>
            <person name="Bosse J.T."/>
            <person name="Li Y."/>
            <person name="Fernandez Crespo R."/>
            <person name="Lacouture S."/>
            <person name="Gottschalk M."/>
            <person name="Sarkozi R."/>
            <person name="Fodor L."/>
            <person name="Casas Amoribieta M."/>
            <person name="Angen O."/>
            <person name="Nedbalcova K."/>
            <person name="Holden M.T."/>
            <person name="Maskell D.J."/>
            <person name="Tucker A.W."/>
            <person name="Wren B.W."/>
            <person name="Rycroft A.N."/>
            <person name="Langford P.R."/>
        </authorList>
    </citation>
    <scope>NUCLEOTIDE SEQUENCE</scope>
    <source>
        <strain evidence="9">9712534</strain>
    </source>
</reference>